<evidence type="ECO:0000259" key="2">
    <source>
        <dbReference type="Pfam" id="PF00144"/>
    </source>
</evidence>
<organism evidence="4 5">
    <name type="scientific">Dothidotthia symphoricarpi CBS 119687</name>
    <dbReference type="NCBI Taxonomy" id="1392245"/>
    <lineage>
        <taxon>Eukaryota</taxon>
        <taxon>Fungi</taxon>
        <taxon>Dikarya</taxon>
        <taxon>Ascomycota</taxon>
        <taxon>Pezizomycotina</taxon>
        <taxon>Dothideomycetes</taxon>
        <taxon>Pleosporomycetidae</taxon>
        <taxon>Pleosporales</taxon>
        <taxon>Dothidotthiaceae</taxon>
        <taxon>Dothidotthia</taxon>
    </lineage>
</organism>
<dbReference type="Proteomes" id="UP000799771">
    <property type="component" value="Unassembled WGS sequence"/>
</dbReference>
<proteinExistence type="inferred from homology"/>
<dbReference type="OrthoDB" id="5946976at2759"/>
<reference evidence="4" key="1">
    <citation type="journal article" date="2020" name="Stud. Mycol.">
        <title>101 Dothideomycetes genomes: a test case for predicting lifestyles and emergence of pathogens.</title>
        <authorList>
            <person name="Haridas S."/>
            <person name="Albert R."/>
            <person name="Binder M."/>
            <person name="Bloem J."/>
            <person name="Labutti K."/>
            <person name="Salamov A."/>
            <person name="Andreopoulos B."/>
            <person name="Baker S."/>
            <person name="Barry K."/>
            <person name="Bills G."/>
            <person name="Bluhm B."/>
            <person name="Cannon C."/>
            <person name="Castanera R."/>
            <person name="Culley D."/>
            <person name="Daum C."/>
            <person name="Ezra D."/>
            <person name="Gonzalez J."/>
            <person name="Henrissat B."/>
            <person name="Kuo A."/>
            <person name="Liang C."/>
            <person name="Lipzen A."/>
            <person name="Lutzoni F."/>
            <person name="Magnuson J."/>
            <person name="Mondo S."/>
            <person name="Nolan M."/>
            <person name="Ohm R."/>
            <person name="Pangilinan J."/>
            <person name="Park H.-J."/>
            <person name="Ramirez L."/>
            <person name="Alfaro M."/>
            <person name="Sun H."/>
            <person name="Tritt A."/>
            <person name="Yoshinaga Y."/>
            <person name="Zwiers L.-H."/>
            <person name="Turgeon B."/>
            <person name="Goodwin S."/>
            <person name="Spatafora J."/>
            <person name="Crous P."/>
            <person name="Grigoriev I."/>
        </authorList>
    </citation>
    <scope>NUCLEOTIDE SEQUENCE</scope>
    <source>
        <strain evidence="4">CBS 119687</strain>
    </source>
</reference>
<dbReference type="Pfam" id="PF11954">
    <property type="entry name" value="DUF3471"/>
    <property type="match status" value="1"/>
</dbReference>
<dbReference type="SUPFAM" id="SSF56601">
    <property type="entry name" value="beta-lactamase/transpeptidase-like"/>
    <property type="match status" value="1"/>
</dbReference>
<dbReference type="RefSeq" id="XP_033520561.1">
    <property type="nucleotide sequence ID" value="XM_033668798.1"/>
</dbReference>
<dbReference type="InterPro" id="IPR012338">
    <property type="entry name" value="Beta-lactam/transpept-like"/>
</dbReference>
<name>A0A6A6A2T1_9PLEO</name>
<dbReference type="InterPro" id="IPR050491">
    <property type="entry name" value="AmpC-like"/>
</dbReference>
<dbReference type="Pfam" id="PF00144">
    <property type="entry name" value="Beta-lactamase"/>
    <property type="match status" value="1"/>
</dbReference>
<protein>
    <submittedName>
        <fullName evidence="4">Putative D-aminoacylase</fullName>
    </submittedName>
</protein>
<accession>A0A6A6A2T1</accession>
<feature type="domain" description="Peptidase S12 Pab87-related C-terminal" evidence="3">
    <location>
        <begin position="429"/>
        <end position="527"/>
    </location>
</feature>
<feature type="domain" description="Beta-lactamase-related" evidence="2">
    <location>
        <begin position="29"/>
        <end position="371"/>
    </location>
</feature>
<dbReference type="InterPro" id="IPR001466">
    <property type="entry name" value="Beta-lactam-related"/>
</dbReference>
<evidence type="ECO:0000313" key="5">
    <source>
        <dbReference type="Proteomes" id="UP000799771"/>
    </source>
</evidence>
<dbReference type="EMBL" id="ML977514">
    <property type="protein sequence ID" value="KAF2126169.1"/>
    <property type="molecule type" value="Genomic_DNA"/>
</dbReference>
<dbReference type="InterPro" id="IPR021860">
    <property type="entry name" value="Peptidase_S12_Pab87-rel_C"/>
</dbReference>
<keyword evidence="5" id="KW-1185">Reference proteome</keyword>
<dbReference type="GeneID" id="54409230"/>
<sequence>MAKQSDDKTTLQQRLQALEPVIQAICKVAGAPGISFAVSHNGEPIHRASFGFEDLETKKPVTGSTKFPIGTMAKTFTAAAVGALVAEGKLKWDTPIKDVIPELQTASATVTENLTIVDLLSHRSGLGRSNLWWQGADATLLLEKNDLLPYYNSLPLTGQFRADWGYSNWGYALAGEVIERASGRTYAQYLEEKVYAPLGLKNTTVEPIDPSNASNLAKPYAALDDASLYPMPQPPINGNTIMAPALGGLSSADDLLTYTIALLQAFRHETGLQTSNSPPAIKHGLQQLSGHIFTAKALLEKSYAFGWYRTQLPNTVLGMGWNSIYVKKMPKIIPRTHVGPLIAHGGSLPGYHVSMALLPEINSSVVVCTNSIALGDVSGWVSMAILEALVDTPEPSDYFALATEAAGNAALNVKRFEEKLEAARTVDAAPRSREDYVGRYLDEKRGWVIDVRTQDTSPSGLEVAFQGLDSQAWALSHYEHDTFSWLASREEQAKRGRMVTYPLVADHFKLHFQAGQGGGGKIDRLLWKHEAGAPVEQQYLMKEGKSS</sequence>
<evidence type="ECO:0000313" key="4">
    <source>
        <dbReference type="EMBL" id="KAF2126169.1"/>
    </source>
</evidence>
<dbReference type="AlphaFoldDB" id="A0A6A6A2T1"/>
<dbReference type="PANTHER" id="PTHR46825">
    <property type="entry name" value="D-ALANYL-D-ALANINE-CARBOXYPEPTIDASE/ENDOPEPTIDASE AMPH"/>
    <property type="match status" value="1"/>
</dbReference>
<gene>
    <name evidence="4" type="ORF">P153DRAFT_369523</name>
</gene>
<dbReference type="Gene3D" id="3.40.710.10">
    <property type="entry name" value="DD-peptidase/beta-lactamase superfamily"/>
    <property type="match status" value="1"/>
</dbReference>
<evidence type="ECO:0000256" key="1">
    <source>
        <dbReference type="ARBA" id="ARBA00038215"/>
    </source>
</evidence>
<dbReference type="PANTHER" id="PTHR46825:SF14">
    <property type="entry name" value="BETA-LACTAMASE-RELATED DOMAIN-CONTAINING PROTEIN"/>
    <property type="match status" value="1"/>
</dbReference>
<evidence type="ECO:0000259" key="3">
    <source>
        <dbReference type="Pfam" id="PF11954"/>
    </source>
</evidence>
<comment type="similarity">
    <text evidence="1">Belongs to the peptidase S12 family.</text>
</comment>